<sequence>MSAQTEKATDSLALIRNYLLDIQKAVNTKQPQKHKVAKLDSLIRLATKQQAVFERNLSPVLKNKREVVAMESSLNFILQSMVLYKTGIKNSQSRSAHAETLYLNKNISILANKITYYCKTAK</sequence>
<dbReference type="AlphaFoldDB" id="A0A3S3PQQ1"/>
<dbReference type="Proteomes" id="UP000284120">
    <property type="component" value="Unassembled WGS sequence"/>
</dbReference>
<organism evidence="1 2">
    <name type="scientific">Pedobacter chitinilyticus</name>
    <dbReference type="NCBI Taxonomy" id="2233776"/>
    <lineage>
        <taxon>Bacteria</taxon>
        <taxon>Pseudomonadati</taxon>
        <taxon>Bacteroidota</taxon>
        <taxon>Sphingobacteriia</taxon>
        <taxon>Sphingobacteriales</taxon>
        <taxon>Sphingobacteriaceae</taxon>
        <taxon>Pedobacter</taxon>
    </lineage>
</organism>
<reference evidence="1 2" key="1">
    <citation type="submission" date="2018-06" db="EMBL/GenBank/DDBJ databases">
        <title>Pedobacter endophyticus sp. nov., an endophytic bacterium isolated from a leaf of Triticum aestivum.</title>
        <authorList>
            <person name="Zhang L."/>
        </authorList>
    </citation>
    <scope>NUCLEOTIDE SEQUENCE [LARGE SCALE GENOMIC DNA]</scope>
    <source>
        <strain evidence="1 2">CM134L-2</strain>
    </source>
</reference>
<evidence type="ECO:0000313" key="1">
    <source>
        <dbReference type="EMBL" id="RWU10885.1"/>
    </source>
</evidence>
<dbReference type="OrthoDB" id="709265at2"/>
<gene>
    <name evidence="1" type="ORF">DPV69_06020</name>
</gene>
<evidence type="ECO:0000313" key="2">
    <source>
        <dbReference type="Proteomes" id="UP000284120"/>
    </source>
</evidence>
<comment type="caution">
    <text evidence="1">The sequence shown here is derived from an EMBL/GenBank/DDBJ whole genome shotgun (WGS) entry which is preliminary data.</text>
</comment>
<name>A0A3S3PQQ1_9SPHI</name>
<proteinExistence type="predicted"/>
<dbReference type="EMBL" id="SAYW01000001">
    <property type="protein sequence ID" value="RWU10885.1"/>
    <property type="molecule type" value="Genomic_DNA"/>
</dbReference>
<keyword evidence="2" id="KW-1185">Reference proteome</keyword>
<protein>
    <submittedName>
        <fullName evidence="1">Uncharacterized protein</fullName>
    </submittedName>
</protein>
<accession>A0A3S3PQQ1</accession>